<reference evidence="2 3" key="1">
    <citation type="submission" date="2013-12" db="EMBL/GenBank/DDBJ databases">
        <title>Draft genome of the parsitic nematode Ancylostoma duodenale.</title>
        <authorList>
            <person name="Mitreva M."/>
        </authorList>
    </citation>
    <scope>NUCLEOTIDE SEQUENCE [LARGE SCALE GENOMIC DNA]</scope>
    <source>
        <strain evidence="2 3">Zhejiang</strain>
    </source>
</reference>
<sequence length="106" mass="12060">MEPFPCGDRRLPHHVFPPKKITADQLLQLTGVIYYKVRQSGSSTAVEVLLEAKLTVYLLQVDLDDTVAMKKRLSRVKNERKVNSSDMLTINDSTPDINDKVRESFV</sequence>
<organism evidence="2 3">
    <name type="scientific">Ancylostoma duodenale</name>
    <dbReference type="NCBI Taxonomy" id="51022"/>
    <lineage>
        <taxon>Eukaryota</taxon>
        <taxon>Metazoa</taxon>
        <taxon>Ecdysozoa</taxon>
        <taxon>Nematoda</taxon>
        <taxon>Chromadorea</taxon>
        <taxon>Rhabditida</taxon>
        <taxon>Rhabditina</taxon>
        <taxon>Rhabditomorpha</taxon>
        <taxon>Strongyloidea</taxon>
        <taxon>Ancylostomatidae</taxon>
        <taxon>Ancylostomatinae</taxon>
        <taxon>Ancylostoma</taxon>
    </lineage>
</organism>
<proteinExistence type="predicted"/>
<dbReference type="AlphaFoldDB" id="A0A0C2BX50"/>
<accession>A0A0C2BX50</accession>
<gene>
    <name evidence="2" type="ORF">ANCDUO_21377</name>
</gene>
<evidence type="ECO:0000256" key="1">
    <source>
        <dbReference type="SAM" id="MobiDB-lite"/>
    </source>
</evidence>
<evidence type="ECO:0000313" key="2">
    <source>
        <dbReference type="EMBL" id="KIH48553.1"/>
    </source>
</evidence>
<feature type="region of interest" description="Disordered" evidence="1">
    <location>
        <begin position="87"/>
        <end position="106"/>
    </location>
</feature>
<dbReference type="OrthoDB" id="1867259at2759"/>
<evidence type="ECO:0000313" key="3">
    <source>
        <dbReference type="Proteomes" id="UP000054047"/>
    </source>
</evidence>
<keyword evidence="3" id="KW-1185">Reference proteome</keyword>
<dbReference type="Proteomes" id="UP000054047">
    <property type="component" value="Unassembled WGS sequence"/>
</dbReference>
<feature type="compositionally biased region" description="Basic and acidic residues" evidence="1">
    <location>
        <begin position="97"/>
        <end position="106"/>
    </location>
</feature>
<dbReference type="EMBL" id="KN758696">
    <property type="protein sequence ID" value="KIH48553.1"/>
    <property type="molecule type" value="Genomic_DNA"/>
</dbReference>
<protein>
    <submittedName>
        <fullName evidence="2">Uncharacterized protein</fullName>
    </submittedName>
</protein>
<name>A0A0C2BX50_9BILA</name>
<dbReference type="Pfam" id="PF03079">
    <property type="entry name" value="ARD"/>
    <property type="match status" value="1"/>
</dbReference>
<feature type="compositionally biased region" description="Polar residues" evidence="1">
    <location>
        <begin position="87"/>
        <end position="96"/>
    </location>
</feature>
<dbReference type="InterPro" id="IPR004313">
    <property type="entry name" value="ARD"/>
</dbReference>
<dbReference type="InterPro" id="IPR014710">
    <property type="entry name" value="RmlC-like_jellyroll"/>
</dbReference>
<dbReference type="GO" id="GO:0010309">
    <property type="term" value="F:acireductone dioxygenase [iron(II)-requiring] activity"/>
    <property type="evidence" value="ECO:0007669"/>
    <property type="project" value="InterPro"/>
</dbReference>
<dbReference type="Gene3D" id="2.60.120.10">
    <property type="entry name" value="Jelly Rolls"/>
    <property type="match status" value="1"/>
</dbReference>